<keyword evidence="4 6" id="KW-0472">Membrane</keyword>
<evidence type="ECO:0000313" key="11">
    <source>
        <dbReference type="Proteomes" id="UP000306740"/>
    </source>
</evidence>
<dbReference type="InterPro" id="IPR001750">
    <property type="entry name" value="ND/Mrp_TM"/>
</dbReference>
<dbReference type="GO" id="GO:0003954">
    <property type="term" value="F:NADH dehydrogenase activity"/>
    <property type="evidence" value="ECO:0007669"/>
    <property type="project" value="TreeGrafter"/>
</dbReference>
<dbReference type="EMBL" id="VDFR01000069">
    <property type="protein sequence ID" value="TNC45183.1"/>
    <property type="molecule type" value="Genomic_DNA"/>
</dbReference>
<dbReference type="Pfam" id="PF00361">
    <property type="entry name" value="Proton_antipo_M"/>
    <property type="match status" value="1"/>
</dbReference>
<evidence type="ECO:0000256" key="5">
    <source>
        <dbReference type="RuleBase" id="RU000320"/>
    </source>
</evidence>
<feature type="transmembrane region" description="Helical" evidence="6">
    <location>
        <begin position="284"/>
        <end position="305"/>
    </location>
</feature>
<gene>
    <name evidence="10" type="ORF">FHE65_15305</name>
    <name evidence="9" type="ORF">FHE65_35140</name>
</gene>
<feature type="transmembrane region" description="Helical" evidence="6">
    <location>
        <begin position="94"/>
        <end position="112"/>
    </location>
</feature>
<protein>
    <submittedName>
        <fullName evidence="9">NADH-quinone oxidoreductase subunit L</fullName>
        <ecNumber evidence="9">1.6.5.-</ecNumber>
    </submittedName>
</protein>
<feature type="domain" description="NADH-Ubiquinone oxidoreductase (complex I) chain 5 N-terminal" evidence="8">
    <location>
        <begin position="52"/>
        <end position="95"/>
    </location>
</feature>
<feature type="transmembrane region" description="Helical" evidence="6">
    <location>
        <begin position="65"/>
        <end position="87"/>
    </location>
</feature>
<feature type="transmembrane region" description="Helical" evidence="6">
    <location>
        <begin position="228"/>
        <end position="248"/>
    </location>
</feature>
<evidence type="ECO:0000256" key="6">
    <source>
        <dbReference type="SAM" id="Phobius"/>
    </source>
</evidence>
<keyword evidence="3 6" id="KW-1133">Transmembrane helix</keyword>
<dbReference type="InterPro" id="IPR001516">
    <property type="entry name" value="Proton_antipo_N"/>
</dbReference>
<feature type="transmembrane region" description="Helical" evidence="6">
    <location>
        <begin position="565"/>
        <end position="585"/>
    </location>
</feature>
<dbReference type="AlphaFoldDB" id="A0A5C4LYB5"/>
<organism evidence="9 11">
    <name type="scientific">Mumia zhuanghuii</name>
    <dbReference type="NCBI Taxonomy" id="2585211"/>
    <lineage>
        <taxon>Bacteria</taxon>
        <taxon>Bacillati</taxon>
        <taxon>Actinomycetota</taxon>
        <taxon>Actinomycetes</taxon>
        <taxon>Propionibacteriales</taxon>
        <taxon>Nocardioidaceae</taxon>
        <taxon>Mumia</taxon>
    </lineage>
</organism>
<evidence type="ECO:0000313" key="10">
    <source>
        <dbReference type="EMBL" id="TNC45183.1"/>
    </source>
</evidence>
<dbReference type="InterPro" id="IPR003945">
    <property type="entry name" value="NU5C-like"/>
</dbReference>
<dbReference type="PANTHER" id="PTHR42829">
    <property type="entry name" value="NADH-UBIQUINONE OXIDOREDUCTASE CHAIN 5"/>
    <property type="match status" value="1"/>
</dbReference>
<dbReference type="GO" id="GO:0008137">
    <property type="term" value="F:NADH dehydrogenase (ubiquinone) activity"/>
    <property type="evidence" value="ECO:0007669"/>
    <property type="project" value="InterPro"/>
</dbReference>
<reference evidence="9 11" key="1">
    <citation type="submission" date="2019-05" db="EMBL/GenBank/DDBJ databases">
        <title>Mumia sp. nov., isolated from the intestinal contents of plateau pika (Ochotona curzoniae) in the Qinghai-Tibet plateau of China.</title>
        <authorList>
            <person name="Tian Z."/>
        </authorList>
    </citation>
    <scope>NUCLEOTIDE SEQUENCE [LARGE SCALE GENOMIC DNA]</scope>
    <source>
        <strain evidence="11">527</strain>
        <strain evidence="9">Z527</strain>
    </source>
</reference>
<feature type="transmembrane region" description="Helical" evidence="6">
    <location>
        <begin position="317"/>
        <end position="338"/>
    </location>
</feature>
<sequence length="586" mass="60876">MRRRESAPAVAITALLALCAAVVAFPRLGDRTGPYGEPAGVQSTLVDGGELLGVSVTFFVDHLSAVMLLLAAGVGLLVQIYSVAYLAGDARYRAYTTIIQLFLVAMATVVVADNLWMLLVGWEVMGLCSYLLISHHWELAPARAGAVKAFLLTRIGDLGLLVAIFGIGQTFGTYEISEVLTAMASPGAPDGLTWIGLLIVLAVVGKSAQFPLHTWLADAMPGPTPISALIHAATMVAAGVFLVARLYPVLAASAATMTVLAVLACVTMLLTALFALTSRDLKRVLAWSTVSQLALMFAALAVGGYDAGIDHLLSHGAFKALLFLAAGSVAHAVGSTALSELGGLRTVMPWTFVTATIGFAALAGVVPTVGFFSKDAVIEAAWHGIGHGAPVAPGIAVLVLVVALVTAVVTAVYSFRTWWTTFFVAPGARPVERPTVAGRSYEAPPLMLGPLVVLAATSILLSLAMPLHLLTGLVTTVLVAAAGWWAWQSVVAGRDPADVLGTARPLFDRELAMDVAYDSAGTAARSAGDVVVATDRDILGFYPRGAAWVTVLLSKGFARAQSGNAQTYVTVLAVGVLVIAGLVVVR</sequence>
<dbReference type="RefSeq" id="WP_139106154.1">
    <property type="nucleotide sequence ID" value="NZ_VDFR01000069.1"/>
</dbReference>
<feature type="transmembrane region" description="Helical" evidence="6">
    <location>
        <begin position="254"/>
        <end position="277"/>
    </location>
</feature>
<dbReference type="Proteomes" id="UP000306740">
    <property type="component" value="Unassembled WGS sequence"/>
</dbReference>
<dbReference type="OrthoDB" id="9811798at2"/>
<evidence type="ECO:0000256" key="1">
    <source>
        <dbReference type="ARBA" id="ARBA00004127"/>
    </source>
</evidence>
<dbReference type="PRINTS" id="PR01435">
    <property type="entry name" value="NPOXDRDTASE5"/>
</dbReference>
<evidence type="ECO:0000259" key="7">
    <source>
        <dbReference type="Pfam" id="PF00361"/>
    </source>
</evidence>
<evidence type="ECO:0000256" key="2">
    <source>
        <dbReference type="ARBA" id="ARBA00022692"/>
    </source>
</evidence>
<dbReference type="GO" id="GO:0012505">
    <property type="term" value="C:endomembrane system"/>
    <property type="evidence" value="ECO:0007669"/>
    <property type="project" value="UniProtKB-SubCell"/>
</dbReference>
<dbReference type="InterPro" id="IPR018393">
    <property type="entry name" value="NADHpl_OxRdtase_5_subgr"/>
</dbReference>
<dbReference type="GO" id="GO:0015990">
    <property type="term" value="P:electron transport coupled proton transport"/>
    <property type="evidence" value="ECO:0007669"/>
    <property type="project" value="TreeGrafter"/>
</dbReference>
<keyword evidence="9" id="KW-0560">Oxidoreductase</keyword>
<evidence type="ECO:0000256" key="3">
    <source>
        <dbReference type="ARBA" id="ARBA00022989"/>
    </source>
</evidence>
<dbReference type="GO" id="GO:0042773">
    <property type="term" value="P:ATP synthesis coupled electron transport"/>
    <property type="evidence" value="ECO:0007669"/>
    <property type="project" value="InterPro"/>
</dbReference>
<evidence type="ECO:0000259" key="8">
    <source>
        <dbReference type="Pfam" id="PF00662"/>
    </source>
</evidence>
<accession>A0A5C4LYB5</accession>
<feature type="transmembrane region" description="Helical" evidence="6">
    <location>
        <begin position="149"/>
        <end position="171"/>
    </location>
</feature>
<evidence type="ECO:0000313" key="9">
    <source>
        <dbReference type="EMBL" id="TNC24752.1"/>
    </source>
</evidence>
<dbReference type="Pfam" id="PF00662">
    <property type="entry name" value="Proton_antipo_N"/>
    <property type="match status" value="1"/>
</dbReference>
<feature type="transmembrane region" description="Helical" evidence="6">
    <location>
        <begin position="118"/>
        <end position="137"/>
    </location>
</feature>
<proteinExistence type="predicted"/>
<keyword evidence="2 5" id="KW-0812">Transmembrane</keyword>
<feature type="transmembrane region" description="Helical" evidence="6">
    <location>
        <begin position="350"/>
        <end position="372"/>
    </location>
</feature>
<dbReference type="Gene3D" id="1.20.5.2700">
    <property type="match status" value="1"/>
</dbReference>
<comment type="subcellular location">
    <subcellularLocation>
        <location evidence="1">Endomembrane system</location>
        <topology evidence="1">Multi-pass membrane protein</topology>
    </subcellularLocation>
    <subcellularLocation>
        <location evidence="5">Membrane</location>
        <topology evidence="5">Multi-pass membrane protein</topology>
    </subcellularLocation>
</comment>
<dbReference type="EMBL" id="VDFR01000257">
    <property type="protein sequence ID" value="TNC24752.1"/>
    <property type="molecule type" value="Genomic_DNA"/>
</dbReference>
<feature type="domain" description="NADH:quinone oxidoreductase/Mrp antiporter transmembrane" evidence="7">
    <location>
        <begin position="112"/>
        <end position="383"/>
    </location>
</feature>
<dbReference type="EC" id="1.6.5.-" evidence="9"/>
<dbReference type="GO" id="GO:0016020">
    <property type="term" value="C:membrane"/>
    <property type="evidence" value="ECO:0007669"/>
    <property type="project" value="UniProtKB-SubCell"/>
</dbReference>
<dbReference type="PANTHER" id="PTHR42829:SF2">
    <property type="entry name" value="NADH-UBIQUINONE OXIDOREDUCTASE CHAIN 5"/>
    <property type="match status" value="1"/>
</dbReference>
<comment type="caution">
    <text evidence="9">The sequence shown here is derived from an EMBL/GenBank/DDBJ whole genome shotgun (WGS) entry which is preliminary data.</text>
</comment>
<name>A0A5C4LYB5_9ACTN</name>
<dbReference type="NCBIfam" id="TIGR01974">
    <property type="entry name" value="NDH_I_L"/>
    <property type="match status" value="1"/>
</dbReference>
<evidence type="ECO:0000256" key="4">
    <source>
        <dbReference type="ARBA" id="ARBA00023136"/>
    </source>
</evidence>
<feature type="transmembrane region" description="Helical" evidence="6">
    <location>
        <begin position="467"/>
        <end position="487"/>
    </location>
</feature>
<dbReference type="PRINTS" id="PR01434">
    <property type="entry name" value="NADHDHGNASE5"/>
</dbReference>
<feature type="transmembrane region" description="Helical" evidence="6">
    <location>
        <begin position="191"/>
        <end position="208"/>
    </location>
</feature>
<feature type="transmembrane region" description="Helical" evidence="6">
    <location>
        <begin position="392"/>
        <end position="413"/>
    </location>
</feature>